<dbReference type="AlphaFoldDB" id="A0A1Y5PBE1"/>
<dbReference type="Pfam" id="PF08544">
    <property type="entry name" value="GHMP_kinases_C"/>
    <property type="match status" value="1"/>
</dbReference>
<dbReference type="InterPro" id="IPR000705">
    <property type="entry name" value="Galactokinase"/>
</dbReference>
<proteinExistence type="inferred from homology"/>
<dbReference type="InterPro" id="IPR019539">
    <property type="entry name" value="GalKase_N"/>
</dbReference>
<dbReference type="InterPro" id="IPR013750">
    <property type="entry name" value="GHMP_kinase_C_dom"/>
</dbReference>
<dbReference type="EC" id="2.7.1.6" evidence="10"/>
<organism evidence="14">
    <name type="scientific">uncultured Mycobacterium sp</name>
    <dbReference type="NCBI Taxonomy" id="171292"/>
    <lineage>
        <taxon>Bacteria</taxon>
        <taxon>Bacillati</taxon>
        <taxon>Actinomycetota</taxon>
        <taxon>Actinomycetes</taxon>
        <taxon>Mycobacteriales</taxon>
        <taxon>Mycobacteriaceae</taxon>
        <taxon>Mycobacterium</taxon>
        <taxon>environmental samples</taxon>
    </lineage>
</organism>
<evidence type="ECO:0000256" key="1">
    <source>
        <dbReference type="ARBA" id="ARBA00006566"/>
    </source>
</evidence>
<evidence type="ECO:0000256" key="6">
    <source>
        <dbReference type="ARBA" id="ARBA00022840"/>
    </source>
</evidence>
<name>A0A1Y5PBE1_9MYCO</name>
<keyword evidence="7" id="KW-0460">Magnesium</keyword>
<dbReference type="GO" id="GO:0005829">
    <property type="term" value="C:cytosol"/>
    <property type="evidence" value="ECO:0007669"/>
    <property type="project" value="TreeGrafter"/>
</dbReference>
<feature type="domain" description="GHMP kinase C-terminal" evidence="12">
    <location>
        <begin position="275"/>
        <end position="346"/>
    </location>
</feature>
<evidence type="ECO:0000256" key="9">
    <source>
        <dbReference type="ARBA" id="ARBA00023277"/>
    </source>
</evidence>
<keyword evidence="5 14" id="KW-0418">Kinase</keyword>
<dbReference type="PANTHER" id="PTHR10457">
    <property type="entry name" value="MEVALONATE KINASE/GALACTOKINASE"/>
    <property type="match status" value="1"/>
</dbReference>
<keyword evidence="3" id="KW-0479">Metal-binding</keyword>
<dbReference type="SUPFAM" id="SSF54211">
    <property type="entry name" value="Ribosomal protein S5 domain 2-like"/>
    <property type="match status" value="1"/>
</dbReference>
<evidence type="ECO:0000256" key="10">
    <source>
        <dbReference type="NCBIfam" id="TIGR00131"/>
    </source>
</evidence>
<dbReference type="Pfam" id="PF10509">
    <property type="entry name" value="GalKase_gal_bdg"/>
    <property type="match status" value="1"/>
</dbReference>
<dbReference type="NCBIfam" id="NF001816">
    <property type="entry name" value="PRK00555.1"/>
    <property type="match status" value="1"/>
</dbReference>
<dbReference type="Gene3D" id="3.30.230.10">
    <property type="match status" value="1"/>
</dbReference>
<keyword evidence="4" id="KW-0547">Nucleotide-binding</keyword>
<dbReference type="GO" id="GO:0004335">
    <property type="term" value="F:galactokinase activity"/>
    <property type="evidence" value="ECO:0007669"/>
    <property type="project" value="UniProtKB-UniRule"/>
</dbReference>
<dbReference type="InterPro" id="IPR014721">
    <property type="entry name" value="Ribsml_uS5_D2-typ_fold_subgr"/>
</dbReference>
<dbReference type="InterPro" id="IPR006204">
    <property type="entry name" value="GHMP_kinase_N_dom"/>
</dbReference>
<feature type="domain" description="Galactokinase N-terminal" evidence="13">
    <location>
        <begin position="11"/>
        <end position="47"/>
    </location>
</feature>
<protein>
    <recommendedName>
        <fullName evidence="10">Galactokinase</fullName>
        <ecNumber evidence="10">2.7.1.6</ecNumber>
    </recommendedName>
</protein>
<dbReference type="PANTHER" id="PTHR10457:SF7">
    <property type="entry name" value="GALACTOKINASE-RELATED"/>
    <property type="match status" value="1"/>
</dbReference>
<evidence type="ECO:0000256" key="5">
    <source>
        <dbReference type="ARBA" id="ARBA00022777"/>
    </source>
</evidence>
<dbReference type="Pfam" id="PF00288">
    <property type="entry name" value="GHMP_kinases_N"/>
    <property type="match status" value="1"/>
</dbReference>
<dbReference type="GO" id="GO:0005524">
    <property type="term" value="F:ATP binding"/>
    <property type="evidence" value="ECO:0007669"/>
    <property type="project" value="UniProtKB-UniRule"/>
</dbReference>
<dbReference type="EMBL" id="FLQS01000023">
    <property type="protein sequence ID" value="SBS76012.1"/>
    <property type="molecule type" value="Genomic_DNA"/>
</dbReference>
<evidence type="ECO:0000256" key="8">
    <source>
        <dbReference type="ARBA" id="ARBA00023144"/>
    </source>
</evidence>
<dbReference type="InterPro" id="IPR036554">
    <property type="entry name" value="GHMP_kinase_C_sf"/>
</dbReference>
<dbReference type="PIRSF" id="PIRSF000530">
    <property type="entry name" value="Galactokinase"/>
    <property type="match status" value="1"/>
</dbReference>
<dbReference type="InterPro" id="IPR006206">
    <property type="entry name" value="Mevalonate/galactokinase"/>
</dbReference>
<gene>
    <name evidence="14" type="primary">galK</name>
    <name evidence="14" type="ORF">MHPYR_30009</name>
</gene>
<feature type="domain" description="GHMP kinase N-terminal" evidence="11">
    <location>
        <begin position="81"/>
        <end position="167"/>
    </location>
</feature>
<evidence type="ECO:0000259" key="11">
    <source>
        <dbReference type="Pfam" id="PF00288"/>
    </source>
</evidence>
<dbReference type="InterPro" id="IPR020568">
    <property type="entry name" value="Ribosomal_Su5_D2-typ_SF"/>
</dbReference>
<evidence type="ECO:0000256" key="2">
    <source>
        <dbReference type="ARBA" id="ARBA00022679"/>
    </source>
</evidence>
<comment type="similarity">
    <text evidence="1">Belongs to the GHMP kinase family. GalK subfamily.</text>
</comment>
<keyword evidence="8" id="KW-0299">Galactose metabolism</keyword>
<accession>A0A1Y5PBE1</accession>
<evidence type="ECO:0000256" key="3">
    <source>
        <dbReference type="ARBA" id="ARBA00022723"/>
    </source>
</evidence>
<evidence type="ECO:0000256" key="4">
    <source>
        <dbReference type="ARBA" id="ARBA00022741"/>
    </source>
</evidence>
<reference evidence="14" key="1">
    <citation type="submission" date="2016-03" db="EMBL/GenBank/DDBJ databases">
        <authorList>
            <person name="Ploux O."/>
        </authorList>
    </citation>
    <scope>NUCLEOTIDE SEQUENCE</scope>
    <source>
        <strain evidence="14">UC10</strain>
    </source>
</reference>
<dbReference type="NCBIfam" id="TIGR00131">
    <property type="entry name" value="gal_kin"/>
    <property type="match status" value="1"/>
</dbReference>
<evidence type="ECO:0000256" key="7">
    <source>
        <dbReference type="ARBA" id="ARBA00022842"/>
    </source>
</evidence>
<dbReference type="PRINTS" id="PR00959">
    <property type="entry name" value="MEVGALKINASE"/>
</dbReference>
<keyword evidence="6" id="KW-0067">ATP-binding</keyword>
<evidence type="ECO:0000259" key="13">
    <source>
        <dbReference type="Pfam" id="PF10509"/>
    </source>
</evidence>
<sequence length="369" mass="39026">MTMAQTGRLVRYSAPGRINLIGEHTDYNFGFALPIALPERTEVTYRPSDGDSITVRSDRQPTAVRFSLDTAPGEVDGWAAYVAGVVWASRRKGYPVPGGTMSIVSDVETGSGLASSAALECAVLGAILTATNRHVDRLDRARIAQCAENEYVGAPTGLLDQLAVVYGESRRAQFVDFGHLTVSPVTFDPAAHDVALLLINSHATHRHVDGEYAARRASCERAACDLGVCSLRDVQDRELSALDAISAPDDARRARHVLTENRRVLDVIDALSGCDFVAVGQLLTASHVSMRDDFEITTEHIDLIAGAAVQAGALGARMTGGGFGGCVIALVDTAAEDEVAAAVRETVTRVGYPDPTIVRTHAASGDAAG</sequence>
<dbReference type="InterPro" id="IPR019741">
    <property type="entry name" value="Galactokinase_CS"/>
</dbReference>
<keyword evidence="9" id="KW-0119">Carbohydrate metabolism</keyword>
<dbReference type="PRINTS" id="PR00473">
    <property type="entry name" value="GALCTOKINASE"/>
</dbReference>
<dbReference type="GO" id="GO:0046872">
    <property type="term" value="F:metal ion binding"/>
    <property type="evidence" value="ECO:0007669"/>
    <property type="project" value="UniProtKB-KW"/>
</dbReference>
<evidence type="ECO:0000259" key="12">
    <source>
        <dbReference type="Pfam" id="PF08544"/>
    </source>
</evidence>
<dbReference type="SUPFAM" id="SSF55060">
    <property type="entry name" value="GHMP Kinase, C-terminal domain"/>
    <property type="match status" value="1"/>
</dbReference>
<dbReference type="Gene3D" id="3.30.70.890">
    <property type="entry name" value="GHMP kinase, C-terminal domain"/>
    <property type="match status" value="1"/>
</dbReference>
<keyword evidence="2 14" id="KW-0808">Transferase</keyword>
<dbReference type="GO" id="GO:0006012">
    <property type="term" value="P:galactose metabolic process"/>
    <property type="evidence" value="ECO:0007669"/>
    <property type="project" value="UniProtKB-UniRule"/>
</dbReference>
<evidence type="ECO:0000313" key="14">
    <source>
        <dbReference type="EMBL" id="SBS76012.1"/>
    </source>
</evidence>
<dbReference type="PROSITE" id="PS00106">
    <property type="entry name" value="GALACTOKINASE"/>
    <property type="match status" value="1"/>
</dbReference>
<dbReference type="FunFam" id="3.30.70.890:FF:000001">
    <property type="entry name" value="Galactokinase"/>
    <property type="match status" value="1"/>
</dbReference>